<protein>
    <recommendedName>
        <fullName evidence="2">C-type lectin domain-containing protein</fullName>
    </recommendedName>
</protein>
<dbReference type="AlphaFoldDB" id="A0AAV2IKJ7"/>
<sequence>MNLAFTRTTCLLTSLHVLSLLPTVSRASSHYKGLTTPKAVELKLLLLEKGPGAVTLLSCARSCGQNRKCTMFLHNRFKLCLLYGVDYPRSPFPQDKPPSAEFNAYYLRSECPYIFIRQFNKCIYLPYKLFSNLSTITSTCSNHGGKLLQFHTTKELTVIRNYIKKKYPVSGREVKYYIGAFALDASRTFVWQSSSRSLPVSDAMWGSGQPDGAVGSGDNCVVMDQQLDYLLNDVSCQLQKDMGTICQLDMSQ</sequence>
<evidence type="ECO:0000313" key="4">
    <source>
        <dbReference type="Proteomes" id="UP001497497"/>
    </source>
</evidence>
<dbReference type="InterPro" id="IPR050111">
    <property type="entry name" value="C-type_lectin/snaclec_domain"/>
</dbReference>
<dbReference type="InterPro" id="IPR016187">
    <property type="entry name" value="CTDL_fold"/>
</dbReference>
<evidence type="ECO:0000313" key="3">
    <source>
        <dbReference type="EMBL" id="CAL1546910.1"/>
    </source>
</evidence>
<gene>
    <name evidence="3" type="ORF">GSLYS_00020287001</name>
</gene>
<feature type="signal peptide" evidence="1">
    <location>
        <begin position="1"/>
        <end position="27"/>
    </location>
</feature>
<dbReference type="InterPro" id="IPR016186">
    <property type="entry name" value="C-type_lectin-like/link_sf"/>
</dbReference>
<reference evidence="3 4" key="1">
    <citation type="submission" date="2024-04" db="EMBL/GenBank/DDBJ databases">
        <authorList>
            <consortium name="Genoscope - CEA"/>
            <person name="William W."/>
        </authorList>
    </citation>
    <scope>NUCLEOTIDE SEQUENCE [LARGE SCALE GENOMIC DNA]</scope>
</reference>
<organism evidence="3 4">
    <name type="scientific">Lymnaea stagnalis</name>
    <name type="common">Great pond snail</name>
    <name type="synonym">Helix stagnalis</name>
    <dbReference type="NCBI Taxonomy" id="6523"/>
    <lineage>
        <taxon>Eukaryota</taxon>
        <taxon>Metazoa</taxon>
        <taxon>Spiralia</taxon>
        <taxon>Lophotrochozoa</taxon>
        <taxon>Mollusca</taxon>
        <taxon>Gastropoda</taxon>
        <taxon>Heterobranchia</taxon>
        <taxon>Euthyneura</taxon>
        <taxon>Panpulmonata</taxon>
        <taxon>Hygrophila</taxon>
        <taxon>Lymnaeoidea</taxon>
        <taxon>Lymnaeidae</taxon>
        <taxon>Lymnaea</taxon>
    </lineage>
</organism>
<dbReference type="PANTHER" id="PTHR22803">
    <property type="entry name" value="MANNOSE, PHOSPHOLIPASE, LECTIN RECEPTOR RELATED"/>
    <property type="match status" value="1"/>
</dbReference>
<feature type="chain" id="PRO_5043606845" description="C-type lectin domain-containing protein" evidence="1">
    <location>
        <begin position="28"/>
        <end position="252"/>
    </location>
</feature>
<dbReference type="InterPro" id="IPR001304">
    <property type="entry name" value="C-type_lectin-like"/>
</dbReference>
<dbReference type="SUPFAM" id="SSF56436">
    <property type="entry name" value="C-type lectin-like"/>
    <property type="match status" value="1"/>
</dbReference>
<feature type="domain" description="C-type lectin" evidence="2">
    <location>
        <begin position="118"/>
        <end position="237"/>
    </location>
</feature>
<dbReference type="Proteomes" id="UP001497497">
    <property type="component" value="Unassembled WGS sequence"/>
</dbReference>
<dbReference type="SMART" id="SM00034">
    <property type="entry name" value="CLECT"/>
    <property type="match status" value="1"/>
</dbReference>
<keyword evidence="4" id="KW-1185">Reference proteome</keyword>
<dbReference type="PROSITE" id="PS50041">
    <property type="entry name" value="C_TYPE_LECTIN_2"/>
    <property type="match status" value="1"/>
</dbReference>
<dbReference type="CDD" id="cd00037">
    <property type="entry name" value="CLECT"/>
    <property type="match status" value="1"/>
</dbReference>
<name>A0AAV2IKJ7_LYMST</name>
<proteinExistence type="predicted"/>
<keyword evidence="1" id="KW-0732">Signal</keyword>
<comment type="caution">
    <text evidence="3">The sequence shown here is derived from an EMBL/GenBank/DDBJ whole genome shotgun (WGS) entry which is preliminary data.</text>
</comment>
<accession>A0AAV2IKJ7</accession>
<evidence type="ECO:0000256" key="1">
    <source>
        <dbReference type="SAM" id="SignalP"/>
    </source>
</evidence>
<evidence type="ECO:0000259" key="2">
    <source>
        <dbReference type="PROSITE" id="PS50041"/>
    </source>
</evidence>
<dbReference type="Gene3D" id="3.10.100.10">
    <property type="entry name" value="Mannose-Binding Protein A, subunit A"/>
    <property type="match status" value="1"/>
</dbReference>
<dbReference type="EMBL" id="CAXITT010000879">
    <property type="protein sequence ID" value="CAL1546910.1"/>
    <property type="molecule type" value="Genomic_DNA"/>
</dbReference>
<dbReference type="Pfam" id="PF00059">
    <property type="entry name" value="Lectin_C"/>
    <property type="match status" value="1"/>
</dbReference>